<comment type="subcellular location">
    <subcellularLocation>
        <location evidence="1">Cell membrane</location>
        <topology evidence="1">Multi-pass membrane protein</topology>
    </subcellularLocation>
</comment>
<feature type="transmembrane region" description="Helical" evidence="5">
    <location>
        <begin position="208"/>
        <end position="226"/>
    </location>
</feature>
<keyword evidence="9" id="KW-1185">Reference proteome</keyword>
<dbReference type="Proteomes" id="UP001016761">
    <property type="component" value="Unassembled WGS sequence"/>
</dbReference>
<evidence type="ECO:0000256" key="2">
    <source>
        <dbReference type="ARBA" id="ARBA00022692"/>
    </source>
</evidence>
<dbReference type="InterPro" id="IPR000537">
    <property type="entry name" value="UbiA_prenyltransferase"/>
</dbReference>
<comment type="caution">
    <text evidence="6">The sequence shown here is derived from an EMBL/GenBank/DDBJ whole genome shotgun (WGS) entry which is preliminary data.</text>
</comment>
<dbReference type="AlphaFoldDB" id="A0A8J8KG72"/>
<dbReference type="RefSeq" id="WP_174679880.1">
    <property type="nucleotide sequence ID" value="NZ_JABUQZ010000001.1"/>
</dbReference>
<evidence type="ECO:0000313" key="6">
    <source>
        <dbReference type="EMBL" id="NUB92261.1"/>
    </source>
</evidence>
<evidence type="ECO:0000313" key="7">
    <source>
        <dbReference type="EMBL" id="NUC71909.1"/>
    </source>
</evidence>
<reference evidence="6 9" key="1">
    <citation type="submission" date="2020-06" db="EMBL/GenBank/DDBJ databases">
        <title>Haloterrigena sp. nov., an extremely halophilic archaeon isolated from a saline sediment.</title>
        <authorList>
            <person name="Liu B.-B."/>
        </authorList>
    </citation>
    <scope>NUCLEOTIDE SEQUENCE</scope>
    <source>
        <strain evidence="6">SYSU A121-1</strain>
        <strain evidence="7 9">SYSU A558-1</strain>
    </source>
</reference>
<proteinExistence type="predicted"/>
<dbReference type="GO" id="GO:0005886">
    <property type="term" value="C:plasma membrane"/>
    <property type="evidence" value="ECO:0007669"/>
    <property type="project" value="UniProtKB-SubCell"/>
</dbReference>
<organism evidence="6 8">
    <name type="scientific">Haloterrigena gelatinilytica</name>
    <dbReference type="NCBI Taxonomy" id="2741724"/>
    <lineage>
        <taxon>Archaea</taxon>
        <taxon>Methanobacteriati</taxon>
        <taxon>Methanobacteriota</taxon>
        <taxon>Stenosarchaea group</taxon>
        <taxon>Halobacteria</taxon>
        <taxon>Halobacteriales</taxon>
        <taxon>Natrialbaceae</taxon>
        <taxon>Haloterrigena</taxon>
    </lineage>
</organism>
<dbReference type="Proteomes" id="UP000728647">
    <property type="component" value="Unassembled WGS sequence"/>
</dbReference>
<feature type="transmembrane region" description="Helical" evidence="5">
    <location>
        <begin position="20"/>
        <end position="40"/>
    </location>
</feature>
<evidence type="ECO:0000313" key="8">
    <source>
        <dbReference type="Proteomes" id="UP000728647"/>
    </source>
</evidence>
<evidence type="ECO:0000256" key="4">
    <source>
        <dbReference type="ARBA" id="ARBA00023136"/>
    </source>
</evidence>
<protein>
    <submittedName>
        <fullName evidence="6">UbiA family prenyltransferase</fullName>
    </submittedName>
</protein>
<evidence type="ECO:0000256" key="5">
    <source>
        <dbReference type="SAM" id="Phobius"/>
    </source>
</evidence>
<dbReference type="Pfam" id="PF01040">
    <property type="entry name" value="UbiA"/>
    <property type="match status" value="1"/>
</dbReference>
<keyword evidence="3 5" id="KW-1133">Transmembrane helix</keyword>
<feature type="transmembrane region" description="Helical" evidence="5">
    <location>
        <begin position="47"/>
        <end position="64"/>
    </location>
</feature>
<gene>
    <name evidence="6" type="ORF">HT576_14685</name>
    <name evidence="7" type="ORF">HTZ84_06230</name>
</gene>
<feature type="transmembrane region" description="Helical" evidence="5">
    <location>
        <begin position="261"/>
        <end position="279"/>
    </location>
</feature>
<dbReference type="CDD" id="cd13956">
    <property type="entry name" value="PT_UbiA"/>
    <property type="match status" value="1"/>
</dbReference>
<dbReference type="OrthoDB" id="203443at2157"/>
<dbReference type="EMBL" id="JABUQZ010000001">
    <property type="protein sequence ID" value="NUC71909.1"/>
    <property type="molecule type" value="Genomic_DNA"/>
</dbReference>
<dbReference type="GO" id="GO:0016765">
    <property type="term" value="F:transferase activity, transferring alkyl or aryl (other than methyl) groups"/>
    <property type="evidence" value="ECO:0007669"/>
    <property type="project" value="InterPro"/>
</dbReference>
<feature type="transmembrane region" description="Helical" evidence="5">
    <location>
        <begin position="91"/>
        <end position="124"/>
    </location>
</feature>
<feature type="transmembrane region" description="Helical" evidence="5">
    <location>
        <begin position="161"/>
        <end position="182"/>
    </location>
</feature>
<keyword evidence="2 5" id="KW-0812">Transmembrane</keyword>
<evidence type="ECO:0000256" key="3">
    <source>
        <dbReference type="ARBA" id="ARBA00022989"/>
    </source>
</evidence>
<evidence type="ECO:0000313" key="9">
    <source>
        <dbReference type="Proteomes" id="UP001016761"/>
    </source>
</evidence>
<dbReference type="EMBL" id="JABURA010000001">
    <property type="protein sequence ID" value="NUB92261.1"/>
    <property type="molecule type" value="Genomic_DNA"/>
</dbReference>
<sequence length="288" mass="30116">MALARTGTGPRATVRAFLSQVHPVFMTPPVAAALFGAVLAGRIDPTVAAIHAVAIFAAVYTAHVKDGYVDFHVRGEDDEHPLTERGCRVGLALSTAVFAACCGLLWALVDPIAVALTLPTWLIAYHHAPQLDTNPLTATTGYPLGIALAILGGFYAQAGTISGVALGFALVFLVLLSGVKVIDDAQDYDYDRSIEKRTVAVTVGPDRAYALAYGLMLTALLAVLAFAVARVFPPTTALAALAFGAVALVARRAEPTVATMLLVRGSYVFLAVLVTAVWFEPLAGVGFP</sequence>
<name>A0A8J8KG72_9EURY</name>
<accession>A0A8J8KG72</accession>
<feature type="transmembrane region" description="Helical" evidence="5">
    <location>
        <begin position="232"/>
        <end position="249"/>
    </location>
</feature>
<evidence type="ECO:0000256" key="1">
    <source>
        <dbReference type="ARBA" id="ARBA00004651"/>
    </source>
</evidence>
<keyword evidence="4 5" id="KW-0472">Membrane</keyword>